<dbReference type="Pfam" id="PF04347">
    <property type="entry name" value="FliO"/>
    <property type="match status" value="1"/>
</dbReference>
<gene>
    <name evidence="8" type="ORF">HA46_03405</name>
</gene>
<keyword evidence="4 7" id="KW-0472">Membrane</keyword>
<proteinExistence type="inferred from homology"/>
<evidence type="ECO:0000256" key="5">
    <source>
        <dbReference type="ARBA" id="ARBA00023143"/>
    </source>
</evidence>
<evidence type="ECO:0000256" key="7">
    <source>
        <dbReference type="RuleBase" id="RU362064"/>
    </source>
</evidence>
<keyword evidence="3 7" id="KW-1133">Transmembrane helix</keyword>
<keyword evidence="1 7" id="KW-1003">Cell membrane</keyword>
<accession>A0ABX3UWF4</accession>
<sequence>MNTLQQPLIQTPSEPVAGSLLLTLGGALALVLLLAIVVVKVAPFLGIGTPKGKSSRLLAVRASVPVGQKERVVVVEAGEHCLVLGVTAHHINLLSQFEKTVIDDTFSAPASPNAFSSLIKAAMQRHRSGDKS</sequence>
<name>A0ABX3UWF4_9GAMM</name>
<dbReference type="EMBL" id="MLJJ01000004">
    <property type="protein sequence ID" value="ORN02607.1"/>
    <property type="molecule type" value="Genomic_DNA"/>
</dbReference>
<keyword evidence="9" id="KW-1185">Reference proteome</keyword>
<comment type="subcellular location">
    <subcellularLocation>
        <location evidence="7">Cell membrane</location>
    </subcellularLocation>
    <subcellularLocation>
        <location evidence="7">Bacterial flagellum basal body</location>
    </subcellularLocation>
</comment>
<evidence type="ECO:0000256" key="4">
    <source>
        <dbReference type="ARBA" id="ARBA00023136"/>
    </source>
</evidence>
<keyword evidence="2 7" id="KW-0812">Transmembrane</keyword>
<comment type="similarity">
    <text evidence="6 7">Belongs to the FliO/MopB family.</text>
</comment>
<keyword evidence="8" id="KW-0282">Flagellum</keyword>
<keyword evidence="8" id="KW-0966">Cell projection</keyword>
<dbReference type="InterPro" id="IPR052205">
    <property type="entry name" value="FliO/MopB"/>
</dbReference>
<dbReference type="RefSeq" id="WP_084882188.1">
    <property type="nucleotide sequence ID" value="NZ_MLJJ01000004.1"/>
</dbReference>
<evidence type="ECO:0000256" key="1">
    <source>
        <dbReference type="ARBA" id="ARBA00022475"/>
    </source>
</evidence>
<protein>
    <recommendedName>
        <fullName evidence="7">Flagellar protein</fullName>
    </recommendedName>
</protein>
<dbReference type="PANTHER" id="PTHR38766:SF1">
    <property type="entry name" value="FLAGELLAR PROTEIN FLIO"/>
    <property type="match status" value="1"/>
</dbReference>
<comment type="caution">
    <text evidence="8">The sequence shown here is derived from an EMBL/GenBank/DDBJ whole genome shotgun (WGS) entry which is preliminary data.</text>
</comment>
<keyword evidence="5 7" id="KW-0975">Bacterial flagellum</keyword>
<evidence type="ECO:0000256" key="2">
    <source>
        <dbReference type="ARBA" id="ARBA00022692"/>
    </source>
</evidence>
<dbReference type="PANTHER" id="PTHR38766">
    <property type="entry name" value="FLAGELLAR PROTEIN FLIO"/>
    <property type="match status" value="1"/>
</dbReference>
<organism evidence="8 9">
    <name type="scientific">Pantoea septica</name>
    <dbReference type="NCBI Taxonomy" id="472695"/>
    <lineage>
        <taxon>Bacteria</taxon>
        <taxon>Pseudomonadati</taxon>
        <taxon>Pseudomonadota</taxon>
        <taxon>Gammaproteobacteria</taxon>
        <taxon>Enterobacterales</taxon>
        <taxon>Erwiniaceae</taxon>
        <taxon>Pantoea</taxon>
    </lineage>
</organism>
<dbReference type="NCBIfam" id="TIGR03500">
    <property type="entry name" value="FliO_TIGR"/>
    <property type="match status" value="1"/>
</dbReference>
<feature type="transmembrane region" description="Helical" evidence="7">
    <location>
        <begin position="20"/>
        <end position="47"/>
    </location>
</feature>
<dbReference type="InterPro" id="IPR022781">
    <property type="entry name" value="Flagellar_biosynth_FliO"/>
</dbReference>
<dbReference type="Proteomes" id="UP000193785">
    <property type="component" value="Unassembled WGS sequence"/>
</dbReference>
<evidence type="ECO:0000256" key="3">
    <source>
        <dbReference type="ARBA" id="ARBA00022989"/>
    </source>
</evidence>
<reference evidence="8 9" key="1">
    <citation type="journal article" date="2017" name="Antonie Van Leeuwenhoek">
        <title>Phylogenomic resolution of the bacterial genus Pantoea and its relationship with Erwinia and Tatumella.</title>
        <authorList>
            <person name="Palmer M."/>
            <person name="Steenkamp E.T."/>
            <person name="Coetzee M.P."/>
            <person name="Chan W.Y."/>
            <person name="van Zyl E."/>
            <person name="De Maayer P."/>
            <person name="Coutinho T.A."/>
            <person name="Blom J."/>
            <person name="Smits T.H."/>
            <person name="Duffy B."/>
            <person name="Venter S.N."/>
        </authorList>
    </citation>
    <scope>NUCLEOTIDE SEQUENCE [LARGE SCALE GENOMIC DNA]</scope>
    <source>
        <strain evidence="8 9">LMG 5345</strain>
    </source>
</reference>
<keyword evidence="8" id="KW-0969">Cilium</keyword>
<evidence type="ECO:0000313" key="9">
    <source>
        <dbReference type="Proteomes" id="UP000193785"/>
    </source>
</evidence>
<evidence type="ECO:0000313" key="8">
    <source>
        <dbReference type="EMBL" id="ORN02607.1"/>
    </source>
</evidence>
<evidence type="ECO:0000256" key="6">
    <source>
        <dbReference type="ARBA" id="ARBA00037937"/>
    </source>
</evidence>